<feature type="binding site" evidence="6">
    <location>
        <position position="204"/>
    </location>
    <ligand>
        <name>S-adenosyl-L-methionine</name>
        <dbReference type="ChEBI" id="CHEBI:59789"/>
    </ligand>
</feature>
<keyword evidence="7" id="KW-0687">Ribonucleoprotein</keyword>
<dbReference type="RefSeq" id="WP_380025355.1">
    <property type="nucleotide sequence ID" value="NZ_JBHSHC010000057.1"/>
</dbReference>
<keyword evidence="4 6" id="KW-0808">Transferase</keyword>
<evidence type="ECO:0000256" key="3">
    <source>
        <dbReference type="ARBA" id="ARBA00022603"/>
    </source>
</evidence>
<sequence>MKWTEVTVWTSHEASDAVSELLTRLGAAGVAIEDKNDLEDVRKNPYGNWYEITDDLVPQEGARVAAYFSELVDISSFVENIKKELAAFTEYGLDPGRAEVTTREVDEEDWANAWKQFFKPVRVTERLTIKPTWESYDAEPGEEIIELDPGMAFGTGTHPTTVLCLRMLEKWLPADAKVVDVGTGTAVLSIASAKLGAKEVLALDLDPVAVKVAQENVAQNHVEERITVRTNDLLKGVEGPFSVVVANILADIIARMIPDAYQVLEGNGSFIASGIIEEKSEWVRSQMEENGFQIKETLTEQGWTVLVAVKPVE</sequence>
<keyword evidence="2 6" id="KW-0963">Cytoplasm</keyword>
<dbReference type="EMBL" id="JBHSHC010000057">
    <property type="protein sequence ID" value="MFC4767434.1"/>
    <property type="molecule type" value="Genomic_DNA"/>
</dbReference>
<comment type="subcellular location">
    <subcellularLocation>
        <location evidence="6">Cytoplasm</location>
    </subcellularLocation>
</comment>
<dbReference type="PANTHER" id="PTHR43648">
    <property type="entry name" value="ELECTRON TRANSFER FLAVOPROTEIN BETA SUBUNIT LYSINE METHYLTRANSFERASE"/>
    <property type="match status" value="1"/>
</dbReference>
<dbReference type="GO" id="GO:0005840">
    <property type="term" value="C:ribosome"/>
    <property type="evidence" value="ECO:0007669"/>
    <property type="project" value="UniProtKB-KW"/>
</dbReference>
<name>A0ABV9PZF7_9BACL</name>
<comment type="similarity">
    <text evidence="1 6">Belongs to the methyltransferase superfamily. PrmA family.</text>
</comment>
<keyword evidence="3 6" id="KW-0489">Methyltransferase</keyword>
<dbReference type="Proteomes" id="UP001596002">
    <property type="component" value="Unassembled WGS sequence"/>
</dbReference>
<reference evidence="8" key="1">
    <citation type="journal article" date="2019" name="Int. J. Syst. Evol. Microbiol.">
        <title>The Global Catalogue of Microorganisms (GCM) 10K type strain sequencing project: providing services to taxonomists for standard genome sequencing and annotation.</title>
        <authorList>
            <consortium name="The Broad Institute Genomics Platform"/>
            <consortium name="The Broad Institute Genome Sequencing Center for Infectious Disease"/>
            <person name="Wu L."/>
            <person name="Ma J."/>
        </authorList>
    </citation>
    <scope>NUCLEOTIDE SEQUENCE [LARGE SCALE GENOMIC DNA]</scope>
    <source>
        <strain evidence="8">WYCCWR 12678</strain>
    </source>
</reference>
<comment type="caution">
    <text evidence="7">The sequence shown here is derived from an EMBL/GenBank/DDBJ whole genome shotgun (WGS) entry which is preliminary data.</text>
</comment>
<dbReference type="InterPro" id="IPR050078">
    <property type="entry name" value="Ribosomal_L11_MeTrfase_PrmA"/>
</dbReference>
<dbReference type="GO" id="GO:0008168">
    <property type="term" value="F:methyltransferase activity"/>
    <property type="evidence" value="ECO:0007669"/>
    <property type="project" value="UniProtKB-KW"/>
</dbReference>
<comment type="function">
    <text evidence="6">Methylates ribosomal protein L11.</text>
</comment>
<evidence type="ECO:0000313" key="8">
    <source>
        <dbReference type="Proteomes" id="UP001596002"/>
    </source>
</evidence>
<dbReference type="Pfam" id="PF06325">
    <property type="entry name" value="PrmA"/>
    <property type="match status" value="1"/>
</dbReference>
<keyword evidence="7" id="KW-0689">Ribosomal protein</keyword>
<dbReference type="GO" id="GO:0032259">
    <property type="term" value="P:methylation"/>
    <property type="evidence" value="ECO:0007669"/>
    <property type="project" value="UniProtKB-KW"/>
</dbReference>
<dbReference type="Gene3D" id="3.40.50.150">
    <property type="entry name" value="Vaccinia Virus protein VP39"/>
    <property type="match status" value="1"/>
</dbReference>
<proteinExistence type="inferred from homology"/>
<protein>
    <recommendedName>
        <fullName evidence="6">Ribosomal protein L11 methyltransferase</fullName>
        <shortName evidence="6">L11 Mtase</shortName>
        <ecNumber evidence="6">2.1.1.-</ecNumber>
    </recommendedName>
</protein>
<dbReference type="SUPFAM" id="SSF53335">
    <property type="entry name" value="S-adenosyl-L-methionine-dependent methyltransferases"/>
    <property type="match status" value="1"/>
</dbReference>
<evidence type="ECO:0000256" key="2">
    <source>
        <dbReference type="ARBA" id="ARBA00022490"/>
    </source>
</evidence>
<evidence type="ECO:0000313" key="7">
    <source>
        <dbReference type="EMBL" id="MFC4767434.1"/>
    </source>
</evidence>
<evidence type="ECO:0000256" key="5">
    <source>
        <dbReference type="ARBA" id="ARBA00022691"/>
    </source>
</evidence>
<accession>A0ABV9PZF7</accession>
<dbReference type="EC" id="2.1.1.-" evidence="6"/>
<evidence type="ECO:0000256" key="4">
    <source>
        <dbReference type="ARBA" id="ARBA00022679"/>
    </source>
</evidence>
<feature type="binding site" evidence="6">
    <location>
        <position position="161"/>
    </location>
    <ligand>
        <name>S-adenosyl-L-methionine</name>
        <dbReference type="ChEBI" id="CHEBI:59789"/>
    </ligand>
</feature>
<organism evidence="7 8">
    <name type="scientific">Effusibacillus consociatus</name>
    <dbReference type="NCBI Taxonomy" id="1117041"/>
    <lineage>
        <taxon>Bacteria</taxon>
        <taxon>Bacillati</taxon>
        <taxon>Bacillota</taxon>
        <taxon>Bacilli</taxon>
        <taxon>Bacillales</taxon>
        <taxon>Alicyclobacillaceae</taxon>
        <taxon>Effusibacillus</taxon>
    </lineage>
</organism>
<comment type="catalytic activity">
    <reaction evidence="6">
        <text>L-lysyl-[protein] + 3 S-adenosyl-L-methionine = N(6),N(6),N(6)-trimethyl-L-lysyl-[protein] + 3 S-adenosyl-L-homocysteine + 3 H(+)</text>
        <dbReference type="Rhea" id="RHEA:54192"/>
        <dbReference type="Rhea" id="RHEA-COMP:9752"/>
        <dbReference type="Rhea" id="RHEA-COMP:13826"/>
        <dbReference type="ChEBI" id="CHEBI:15378"/>
        <dbReference type="ChEBI" id="CHEBI:29969"/>
        <dbReference type="ChEBI" id="CHEBI:57856"/>
        <dbReference type="ChEBI" id="CHEBI:59789"/>
        <dbReference type="ChEBI" id="CHEBI:61961"/>
    </reaction>
</comment>
<keyword evidence="8" id="KW-1185">Reference proteome</keyword>
<keyword evidence="5 6" id="KW-0949">S-adenosyl-L-methionine</keyword>
<evidence type="ECO:0000256" key="6">
    <source>
        <dbReference type="HAMAP-Rule" id="MF_00735"/>
    </source>
</evidence>
<dbReference type="CDD" id="cd02440">
    <property type="entry name" value="AdoMet_MTases"/>
    <property type="match status" value="1"/>
</dbReference>
<dbReference type="InterPro" id="IPR029063">
    <property type="entry name" value="SAM-dependent_MTases_sf"/>
</dbReference>
<feature type="binding site" evidence="6">
    <location>
        <position position="247"/>
    </location>
    <ligand>
        <name>S-adenosyl-L-methionine</name>
        <dbReference type="ChEBI" id="CHEBI:59789"/>
    </ligand>
</feature>
<evidence type="ECO:0000256" key="1">
    <source>
        <dbReference type="ARBA" id="ARBA00009741"/>
    </source>
</evidence>
<feature type="binding site" evidence="6">
    <location>
        <position position="182"/>
    </location>
    <ligand>
        <name>S-adenosyl-L-methionine</name>
        <dbReference type="ChEBI" id="CHEBI:59789"/>
    </ligand>
</feature>
<dbReference type="HAMAP" id="MF_00735">
    <property type="entry name" value="Methyltr_PrmA"/>
    <property type="match status" value="1"/>
</dbReference>
<dbReference type="PANTHER" id="PTHR43648:SF1">
    <property type="entry name" value="ELECTRON TRANSFER FLAVOPROTEIN BETA SUBUNIT LYSINE METHYLTRANSFERASE"/>
    <property type="match status" value="1"/>
</dbReference>
<dbReference type="PIRSF" id="PIRSF000401">
    <property type="entry name" value="RPL11_MTase"/>
    <property type="match status" value="1"/>
</dbReference>
<dbReference type="NCBIfam" id="TIGR00406">
    <property type="entry name" value="prmA"/>
    <property type="match status" value="1"/>
</dbReference>
<dbReference type="InterPro" id="IPR004498">
    <property type="entry name" value="Ribosomal_PrmA_MeTrfase"/>
</dbReference>
<gene>
    <name evidence="6 7" type="primary">prmA</name>
    <name evidence="7" type="ORF">ACFO8Q_08665</name>
</gene>